<keyword evidence="1" id="KW-0479">Metal-binding</keyword>
<dbReference type="SUPFAM" id="SSF54593">
    <property type="entry name" value="Glyoxalase/Bleomycin resistance protein/Dihydroxybiphenyl dioxygenase"/>
    <property type="match status" value="1"/>
</dbReference>
<dbReference type="CDD" id="cd06587">
    <property type="entry name" value="VOC"/>
    <property type="match status" value="1"/>
</dbReference>
<dbReference type="RefSeq" id="WP_341419229.1">
    <property type="nucleotide sequence ID" value="NZ_JBBPCC010000026.1"/>
</dbReference>
<reference evidence="3 4" key="1">
    <citation type="submission" date="2024-04" db="EMBL/GenBank/DDBJ databases">
        <title>draft genome sequnece of Paenibacillus filicis.</title>
        <authorList>
            <person name="Kim D.-U."/>
        </authorList>
    </citation>
    <scope>NUCLEOTIDE SEQUENCE [LARGE SCALE GENOMIC DNA]</scope>
    <source>
        <strain evidence="3 4">KACC14197</strain>
    </source>
</reference>
<evidence type="ECO:0000313" key="3">
    <source>
        <dbReference type="EMBL" id="MEK8132107.1"/>
    </source>
</evidence>
<dbReference type="InterPro" id="IPR029068">
    <property type="entry name" value="Glyas_Bleomycin-R_OHBP_Dase"/>
</dbReference>
<dbReference type="InterPro" id="IPR004360">
    <property type="entry name" value="Glyas_Fos-R_dOase_dom"/>
</dbReference>
<feature type="domain" description="VOC" evidence="2">
    <location>
        <begin position="10"/>
        <end position="130"/>
    </location>
</feature>
<protein>
    <submittedName>
        <fullName evidence="3">VOC family protein</fullName>
    </submittedName>
</protein>
<evidence type="ECO:0000256" key="1">
    <source>
        <dbReference type="ARBA" id="ARBA00022723"/>
    </source>
</evidence>
<evidence type="ECO:0000259" key="2">
    <source>
        <dbReference type="PROSITE" id="PS51819"/>
    </source>
</evidence>
<evidence type="ECO:0000313" key="4">
    <source>
        <dbReference type="Proteomes" id="UP001469365"/>
    </source>
</evidence>
<dbReference type="Gene3D" id="3.10.180.10">
    <property type="entry name" value="2,3-Dihydroxybiphenyl 1,2-Dioxygenase, domain 1"/>
    <property type="match status" value="1"/>
</dbReference>
<organism evidence="3 4">
    <name type="scientific">Paenibacillus filicis</name>
    <dbReference type="NCBI Taxonomy" id="669464"/>
    <lineage>
        <taxon>Bacteria</taxon>
        <taxon>Bacillati</taxon>
        <taxon>Bacillota</taxon>
        <taxon>Bacilli</taxon>
        <taxon>Bacillales</taxon>
        <taxon>Paenibacillaceae</taxon>
        <taxon>Paenibacillus</taxon>
    </lineage>
</organism>
<dbReference type="PANTHER" id="PTHR43048">
    <property type="entry name" value="METHYLMALONYL-COA EPIMERASE"/>
    <property type="match status" value="1"/>
</dbReference>
<dbReference type="Pfam" id="PF00903">
    <property type="entry name" value="Glyoxalase"/>
    <property type="match status" value="1"/>
</dbReference>
<dbReference type="PROSITE" id="PS51819">
    <property type="entry name" value="VOC"/>
    <property type="match status" value="1"/>
</dbReference>
<dbReference type="InterPro" id="IPR018146">
    <property type="entry name" value="Glyoxalase_1_CS"/>
</dbReference>
<dbReference type="PROSITE" id="PS00934">
    <property type="entry name" value="GLYOXALASE_I_1"/>
    <property type="match status" value="1"/>
</dbReference>
<sequence length="136" mass="14748">MSNAVLKTGGFHHVAIRVFDFEGTVQFYTEVLGFTIRHQWGEGDGRGIMLDTGDGNYLEVFAGGAEGPKPEGAFLHLALRTEDVDGVTERARAAGAEVTVEPKDVDINGIPVRLSFFKGPHGELIELFQSTGEDKL</sequence>
<comment type="caution">
    <text evidence="3">The sequence shown here is derived from an EMBL/GenBank/DDBJ whole genome shotgun (WGS) entry which is preliminary data.</text>
</comment>
<dbReference type="PANTHER" id="PTHR43048:SF3">
    <property type="entry name" value="METHYLMALONYL-COA EPIMERASE, MITOCHONDRIAL"/>
    <property type="match status" value="1"/>
</dbReference>
<dbReference type="InterPro" id="IPR051785">
    <property type="entry name" value="MMCE/EMCE_epimerase"/>
</dbReference>
<dbReference type="Proteomes" id="UP001469365">
    <property type="component" value="Unassembled WGS sequence"/>
</dbReference>
<name>A0ABU9DTG0_9BACL</name>
<accession>A0ABU9DTG0</accession>
<dbReference type="EMBL" id="JBBPCC010000026">
    <property type="protein sequence ID" value="MEK8132107.1"/>
    <property type="molecule type" value="Genomic_DNA"/>
</dbReference>
<proteinExistence type="predicted"/>
<keyword evidence="4" id="KW-1185">Reference proteome</keyword>
<gene>
    <name evidence="3" type="ORF">WMW72_29840</name>
</gene>
<dbReference type="InterPro" id="IPR037523">
    <property type="entry name" value="VOC_core"/>
</dbReference>